<feature type="non-terminal residue" evidence="2">
    <location>
        <position position="1"/>
    </location>
</feature>
<organism evidence="2">
    <name type="scientific">marine sediment metagenome</name>
    <dbReference type="NCBI Taxonomy" id="412755"/>
    <lineage>
        <taxon>unclassified sequences</taxon>
        <taxon>metagenomes</taxon>
        <taxon>ecological metagenomes</taxon>
    </lineage>
</organism>
<dbReference type="InterPro" id="IPR036280">
    <property type="entry name" value="Multihaem_cyt_sf"/>
</dbReference>
<dbReference type="AlphaFoldDB" id="X0T2Y7"/>
<reference evidence="2" key="1">
    <citation type="journal article" date="2014" name="Front. Microbiol.">
        <title>High frequency of phylogenetically diverse reductive dehalogenase-homologous genes in deep subseafloor sedimentary metagenomes.</title>
        <authorList>
            <person name="Kawai M."/>
            <person name="Futagami T."/>
            <person name="Toyoda A."/>
            <person name="Takaki Y."/>
            <person name="Nishi S."/>
            <person name="Hori S."/>
            <person name="Arai W."/>
            <person name="Tsubouchi T."/>
            <person name="Morono Y."/>
            <person name="Uchiyama I."/>
            <person name="Ito T."/>
            <person name="Fujiyama A."/>
            <person name="Inagaki F."/>
            <person name="Takami H."/>
        </authorList>
    </citation>
    <scope>NUCLEOTIDE SEQUENCE</scope>
    <source>
        <strain evidence="2">Expedition CK06-06</strain>
    </source>
</reference>
<proteinExistence type="predicted"/>
<gene>
    <name evidence="2" type="ORF">S01H1_11831</name>
</gene>
<comment type="caution">
    <text evidence="2">The sequence shown here is derived from an EMBL/GenBank/DDBJ whole genome shotgun (WGS) entry which is preliminary data.</text>
</comment>
<feature type="domain" description="Cytochrome c7-like" evidence="1">
    <location>
        <begin position="166"/>
        <end position="237"/>
    </location>
</feature>
<name>X0T2Y7_9ZZZZ</name>
<evidence type="ECO:0000313" key="2">
    <source>
        <dbReference type="EMBL" id="GAF82512.1"/>
    </source>
</evidence>
<evidence type="ECO:0000259" key="1">
    <source>
        <dbReference type="Pfam" id="PF14522"/>
    </source>
</evidence>
<feature type="non-terminal residue" evidence="2">
    <location>
        <position position="423"/>
    </location>
</feature>
<protein>
    <recommendedName>
        <fullName evidence="1">Cytochrome c7-like domain-containing protein</fullName>
    </recommendedName>
</protein>
<sequence length="423" mass="46296">CHTGITNPKNIRYYASFTDYDGDGNTTEGIYYEIPAFQEKLYAAILAYGTQIGAPVAYDSHTYPYFFNDTNGNGEVDSSEANYGNGYRSFTGRLLKACYNYQFSLKDHGAYAHGGKYVIQLLYDSIEDLNTVLNNPVSLDGMNRGDEGHFDGSAEAWRHWDGDGEVSSSCAKCHSAEGLPYLIENGENIAAEISNGLLCTTCHTSPPAVRTVSAVTFPSGVSKDMGDNSNLCLNCHQGRASKLSVDNSIAASAGPYRFINIHYYPTAVVLFGSETHGGYEFANKTYVGQKTFANHNGRFDTCVECHMGTNSPRRTDPQSTTYGDHNVYKPNPEDCVFCHGQDVSQPNPGFDPSQFKFSGIRPGSIPDYDADGNTSESIEHEIDGLEEALYAQIQAYAANILGLPIIYEGHTYPYLFNDTNANG</sequence>
<dbReference type="EMBL" id="BARS01006046">
    <property type="protein sequence ID" value="GAF82512.1"/>
    <property type="molecule type" value="Genomic_DNA"/>
</dbReference>
<dbReference type="SUPFAM" id="SSF48695">
    <property type="entry name" value="Multiheme cytochromes"/>
    <property type="match status" value="1"/>
</dbReference>
<dbReference type="InterPro" id="IPR029467">
    <property type="entry name" value="Cyt_c7-like"/>
</dbReference>
<accession>X0T2Y7</accession>
<dbReference type="Pfam" id="PF14522">
    <property type="entry name" value="Cytochrome_C7"/>
    <property type="match status" value="1"/>
</dbReference>